<gene>
    <name evidence="1" type="ORF">ETAA8_33330</name>
</gene>
<reference evidence="1 2" key="1">
    <citation type="submission" date="2019-02" db="EMBL/GenBank/DDBJ databases">
        <title>Deep-cultivation of Planctomycetes and their phenomic and genomic characterization uncovers novel biology.</title>
        <authorList>
            <person name="Wiegand S."/>
            <person name="Jogler M."/>
            <person name="Boedeker C."/>
            <person name="Pinto D."/>
            <person name="Vollmers J."/>
            <person name="Rivas-Marin E."/>
            <person name="Kohn T."/>
            <person name="Peeters S.H."/>
            <person name="Heuer A."/>
            <person name="Rast P."/>
            <person name="Oberbeckmann S."/>
            <person name="Bunk B."/>
            <person name="Jeske O."/>
            <person name="Meyerdierks A."/>
            <person name="Storesund J.E."/>
            <person name="Kallscheuer N."/>
            <person name="Luecker S."/>
            <person name="Lage O.M."/>
            <person name="Pohl T."/>
            <person name="Merkel B.J."/>
            <person name="Hornburger P."/>
            <person name="Mueller R.-W."/>
            <person name="Bruemmer F."/>
            <person name="Labrenz M."/>
            <person name="Spormann A.M."/>
            <person name="Op den Camp H."/>
            <person name="Overmann J."/>
            <person name="Amann R."/>
            <person name="Jetten M.S.M."/>
            <person name="Mascher T."/>
            <person name="Medema M.H."/>
            <person name="Devos D.P."/>
            <person name="Kaster A.-K."/>
            <person name="Ovreas L."/>
            <person name="Rohde M."/>
            <person name="Galperin M.Y."/>
            <person name="Jogler C."/>
        </authorList>
    </citation>
    <scope>NUCLEOTIDE SEQUENCE [LARGE SCALE GENOMIC DNA]</scope>
    <source>
        <strain evidence="1 2">ETA_A8</strain>
    </source>
</reference>
<organism evidence="1 2">
    <name type="scientific">Anatilimnocola aggregata</name>
    <dbReference type="NCBI Taxonomy" id="2528021"/>
    <lineage>
        <taxon>Bacteria</taxon>
        <taxon>Pseudomonadati</taxon>
        <taxon>Planctomycetota</taxon>
        <taxon>Planctomycetia</taxon>
        <taxon>Pirellulales</taxon>
        <taxon>Pirellulaceae</taxon>
        <taxon>Anatilimnocola</taxon>
    </lineage>
</organism>
<evidence type="ECO:0000313" key="1">
    <source>
        <dbReference type="EMBL" id="QDU28233.1"/>
    </source>
</evidence>
<proteinExistence type="predicted"/>
<dbReference type="Proteomes" id="UP000315017">
    <property type="component" value="Chromosome"/>
</dbReference>
<sequence>MKFTTRDLFWLILIVAMGLGWSLTAITIRRIKLDRDFVFVAGHMQGQKESRMWWNSKAEAISDPAIRDLILKHVKEQPMGGGVEIPEGYY</sequence>
<name>A0A517YDB8_9BACT</name>
<keyword evidence="2" id="KW-1185">Reference proteome</keyword>
<accession>A0A517YDB8</accession>
<dbReference type="RefSeq" id="WP_145090179.1">
    <property type="nucleotide sequence ID" value="NZ_CP036274.1"/>
</dbReference>
<dbReference type="EMBL" id="CP036274">
    <property type="protein sequence ID" value="QDU28233.1"/>
    <property type="molecule type" value="Genomic_DNA"/>
</dbReference>
<protein>
    <submittedName>
        <fullName evidence="1">Uncharacterized protein</fullName>
    </submittedName>
</protein>
<evidence type="ECO:0000313" key="2">
    <source>
        <dbReference type="Proteomes" id="UP000315017"/>
    </source>
</evidence>
<dbReference type="KEGG" id="aagg:ETAA8_33330"/>
<dbReference type="AlphaFoldDB" id="A0A517YDB8"/>